<feature type="transmembrane region" description="Helical" evidence="1">
    <location>
        <begin position="179"/>
        <end position="196"/>
    </location>
</feature>
<evidence type="ECO:0000313" key="2">
    <source>
        <dbReference type="EMBL" id="NOT32703.1"/>
    </source>
</evidence>
<feature type="transmembrane region" description="Helical" evidence="1">
    <location>
        <begin position="153"/>
        <end position="172"/>
    </location>
</feature>
<organism evidence="2 3">
    <name type="scientific">Eiseniibacteriota bacterium</name>
    <dbReference type="NCBI Taxonomy" id="2212470"/>
    <lineage>
        <taxon>Bacteria</taxon>
        <taxon>Candidatus Eiseniibacteriota</taxon>
    </lineage>
</organism>
<sequence>MARAREVAAVRLGGLALVLAALLFIAVFSYLAVQFDYPEVLDRPAAEVLPRLIGLGAAGRAVWTLYALIPLLLVPAGVGVWVALRDAAPGAARSAAAFAIVSAFSMMLGLLRWPSIHWHLARAFETATASQRTTLSAVYGGLNSYLGGYVGEFVGELTLNLFFLLTAHAILCSPARSRWLGIAGVAASLIGFAAMLRRVTPLVAGIADANNLALPLWLVVLGIAFIRERTTE</sequence>
<keyword evidence="1" id="KW-1133">Transmembrane helix</keyword>
<feature type="transmembrane region" description="Helical" evidence="1">
    <location>
        <begin position="96"/>
        <end position="113"/>
    </location>
</feature>
<reference evidence="2 3" key="1">
    <citation type="submission" date="2020-04" db="EMBL/GenBank/DDBJ databases">
        <title>Metagenomic profiling of ammonia- and methane-oxidizing microorganisms in a Dutch drinking water treatment plant.</title>
        <authorList>
            <person name="Poghosyan L."/>
            <person name="Leucker S."/>
        </authorList>
    </citation>
    <scope>NUCLEOTIDE SEQUENCE [LARGE SCALE GENOMIC DNA]</scope>
    <source>
        <strain evidence="2">S-RSF-IL-03</strain>
    </source>
</reference>
<comment type="caution">
    <text evidence="2">The sequence shown here is derived from an EMBL/GenBank/DDBJ whole genome shotgun (WGS) entry which is preliminary data.</text>
</comment>
<accession>A0A849SGL9</accession>
<keyword evidence="1" id="KW-0472">Membrane</keyword>
<dbReference type="Pfam" id="PF14329">
    <property type="entry name" value="DUF4386"/>
    <property type="match status" value="1"/>
</dbReference>
<feature type="transmembrane region" description="Helical" evidence="1">
    <location>
        <begin position="63"/>
        <end position="84"/>
    </location>
</feature>
<feature type="transmembrane region" description="Helical" evidence="1">
    <location>
        <begin position="202"/>
        <end position="226"/>
    </location>
</feature>
<evidence type="ECO:0000256" key="1">
    <source>
        <dbReference type="SAM" id="Phobius"/>
    </source>
</evidence>
<dbReference type="EMBL" id="JABFRW010000008">
    <property type="protein sequence ID" value="NOT32703.1"/>
    <property type="molecule type" value="Genomic_DNA"/>
</dbReference>
<proteinExistence type="predicted"/>
<dbReference type="InterPro" id="IPR025495">
    <property type="entry name" value="DUF4386"/>
</dbReference>
<feature type="transmembrane region" description="Helical" evidence="1">
    <location>
        <begin position="12"/>
        <end position="33"/>
    </location>
</feature>
<keyword evidence="1" id="KW-0812">Transmembrane</keyword>
<dbReference type="AlphaFoldDB" id="A0A849SGL9"/>
<evidence type="ECO:0000313" key="3">
    <source>
        <dbReference type="Proteomes" id="UP000580839"/>
    </source>
</evidence>
<protein>
    <submittedName>
        <fullName evidence="2">DUF4386 family protein</fullName>
    </submittedName>
</protein>
<gene>
    <name evidence="2" type="ORF">HOP12_00870</name>
</gene>
<dbReference type="Proteomes" id="UP000580839">
    <property type="component" value="Unassembled WGS sequence"/>
</dbReference>
<name>A0A849SGL9_UNCEI</name>